<dbReference type="EMBL" id="MU118105">
    <property type="protein sequence ID" value="KAF9645069.1"/>
    <property type="molecule type" value="Genomic_DNA"/>
</dbReference>
<comment type="caution">
    <text evidence="1">The sequence shown here is derived from an EMBL/GenBank/DDBJ whole genome shotgun (WGS) entry which is preliminary data.</text>
</comment>
<dbReference type="Proteomes" id="UP000886501">
    <property type="component" value="Unassembled WGS sequence"/>
</dbReference>
<gene>
    <name evidence="1" type="ORF">BDM02DRAFT_3120809</name>
</gene>
<reference evidence="1" key="2">
    <citation type="journal article" date="2020" name="Nat. Commun.">
        <title>Large-scale genome sequencing of mycorrhizal fungi provides insights into the early evolution of symbiotic traits.</title>
        <authorList>
            <person name="Miyauchi S."/>
            <person name="Kiss E."/>
            <person name="Kuo A."/>
            <person name="Drula E."/>
            <person name="Kohler A."/>
            <person name="Sanchez-Garcia M."/>
            <person name="Morin E."/>
            <person name="Andreopoulos B."/>
            <person name="Barry K.W."/>
            <person name="Bonito G."/>
            <person name="Buee M."/>
            <person name="Carver A."/>
            <person name="Chen C."/>
            <person name="Cichocki N."/>
            <person name="Clum A."/>
            <person name="Culley D."/>
            <person name="Crous P.W."/>
            <person name="Fauchery L."/>
            <person name="Girlanda M."/>
            <person name="Hayes R.D."/>
            <person name="Keri Z."/>
            <person name="LaButti K."/>
            <person name="Lipzen A."/>
            <person name="Lombard V."/>
            <person name="Magnuson J."/>
            <person name="Maillard F."/>
            <person name="Murat C."/>
            <person name="Nolan M."/>
            <person name="Ohm R.A."/>
            <person name="Pangilinan J."/>
            <person name="Pereira M.F."/>
            <person name="Perotto S."/>
            <person name="Peter M."/>
            <person name="Pfister S."/>
            <person name="Riley R."/>
            <person name="Sitrit Y."/>
            <person name="Stielow J.B."/>
            <person name="Szollosi G."/>
            <person name="Zifcakova L."/>
            <person name="Stursova M."/>
            <person name="Spatafora J.W."/>
            <person name="Tedersoo L."/>
            <person name="Vaario L.M."/>
            <person name="Yamada A."/>
            <person name="Yan M."/>
            <person name="Wang P."/>
            <person name="Xu J."/>
            <person name="Bruns T."/>
            <person name="Baldrian P."/>
            <person name="Vilgalys R."/>
            <person name="Dunand C."/>
            <person name="Henrissat B."/>
            <person name="Grigoriev I.V."/>
            <person name="Hibbett D."/>
            <person name="Nagy L.G."/>
            <person name="Martin F.M."/>
        </authorList>
    </citation>
    <scope>NUCLEOTIDE SEQUENCE</scope>
    <source>
        <strain evidence="1">P2</strain>
    </source>
</reference>
<reference evidence="1" key="1">
    <citation type="submission" date="2019-10" db="EMBL/GenBank/DDBJ databases">
        <authorList>
            <consortium name="DOE Joint Genome Institute"/>
            <person name="Kuo A."/>
            <person name="Miyauchi S."/>
            <person name="Kiss E."/>
            <person name="Drula E."/>
            <person name="Kohler A."/>
            <person name="Sanchez-Garcia M."/>
            <person name="Andreopoulos B."/>
            <person name="Barry K.W."/>
            <person name="Bonito G."/>
            <person name="Buee M."/>
            <person name="Carver A."/>
            <person name="Chen C."/>
            <person name="Cichocki N."/>
            <person name="Clum A."/>
            <person name="Culley D."/>
            <person name="Crous P.W."/>
            <person name="Fauchery L."/>
            <person name="Girlanda M."/>
            <person name="Hayes R."/>
            <person name="Keri Z."/>
            <person name="Labutti K."/>
            <person name="Lipzen A."/>
            <person name="Lombard V."/>
            <person name="Magnuson J."/>
            <person name="Maillard F."/>
            <person name="Morin E."/>
            <person name="Murat C."/>
            <person name="Nolan M."/>
            <person name="Ohm R."/>
            <person name="Pangilinan J."/>
            <person name="Pereira M."/>
            <person name="Perotto S."/>
            <person name="Peter M."/>
            <person name="Riley R."/>
            <person name="Sitrit Y."/>
            <person name="Stielow B."/>
            <person name="Szollosi G."/>
            <person name="Zifcakova L."/>
            <person name="Stursova M."/>
            <person name="Spatafora J.W."/>
            <person name="Tedersoo L."/>
            <person name="Vaario L.-M."/>
            <person name="Yamada A."/>
            <person name="Yan M."/>
            <person name="Wang P."/>
            <person name="Xu J."/>
            <person name="Bruns T."/>
            <person name="Baldrian P."/>
            <person name="Vilgalys R."/>
            <person name="Henrissat B."/>
            <person name="Grigoriev I.V."/>
            <person name="Hibbett D."/>
            <person name="Nagy L.G."/>
            <person name="Martin F.M."/>
        </authorList>
    </citation>
    <scope>NUCLEOTIDE SEQUENCE</scope>
    <source>
        <strain evidence="1">P2</strain>
    </source>
</reference>
<sequence>MGILVLTNINSFPFTWHYKIFRHVWSIKIRLLFYKLTLLGKSRETRKRLESAWLDRLIPIGSDPWGCGTVVKKFAGPDESDYNLHLSNSSYPKVIDEARMITAIVTFPNFYRVGGWTALGGTHFSFYREIPMFSNYEIRTNVASWDDKWLYIIHRFVSHPKKRKGRAGIEDKESRPRNPASNSVPVPILHTPALGTNTPSSSQSLLSPAIMEIIAAARLRSEEPDGAMLNCVAVSETCFKIGRITVPPSIALVMNGISQPPTGTPYSHENPPPYWNKVKELTSDPRAIRAFLSGGWREVPPAERWWEHALTGSIEQTRKTNLELLDGLRRSMEGAKALY</sequence>
<organism evidence="1 2">
    <name type="scientific">Thelephora ganbajun</name>
    <name type="common">Ganba fungus</name>
    <dbReference type="NCBI Taxonomy" id="370292"/>
    <lineage>
        <taxon>Eukaryota</taxon>
        <taxon>Fungi</taxon>
        <taxon>Dikarya</taxon>
        <taxon>Basidiomycota</taxon>
        <taxon>Agaricomycotina</taxon>
        <taxon>Agaricomycetes</taxon>
        <taxon>Thelephorales</taxon>
        <taxon>Thelephoraceae</taxon>
        <taxon>Thelephora</taxon>
    </lineage>
</organism>
<keyword evidence="2" id="KW-1185">Reference proteome</keyword>
<accession>A0ACB6Z5S9</accession>
<evidence type="ECO:0000313" key="2">
    <source>
        <dbReference type="Proteomes" id="UP000886501"/>
    </source>
</evidence>
<protein>
    <submittedName>
        <fullName evidence="1">Uncharacterized protein</fullName>
    </submittedName>
</protein>
<evidence type="ECO:0000313" key="1">
    <source>
        <dbReference type="EMBL" id="KAF9645069.1"/>
    </source>
</evidence>
<name>A0ACB6Z5S9_THEGA</name>
<proteinExistence type="predicted"/>